<dbReference type="EMBL" id="JPER01000004">
    <property type="protein sequence ID" value="KFZ30730.1"/>
    <property type="molecule type" value="Genomic_DNA"/>
</dbReference>
<dbReference type="eggNOG" id="ENOG5032S32">
    <property type="taxonomic scope" value="Bacteria"/>
</dbReference>
<dbReference type="STRING" id="435908.IDSA_09420"/>
<protein>
    <submittedName>
        <fullName evidence="1">Ribonucleotide reductase subunit alpha</fullName>
    </submittedName>
</protein>
<gene>
    <name evidence="1" type="ORF">IDSA_09420</name>
</gene>
<dbReference type="RefSeq" id="WP_034776102.1">
    <property type="nucleotide sequence ID" value="NZ_JPER01000004.1"/>
</dbReference>
<dbReference type="Proteomes" id="UP000054363">
    <property type="component" value="Unassembled WGS sequence"/>
</dbReference>
<evidence type="ECO:0000313" key="1">
    <source>
        <dbReference type="EMBL" id="KFZ30730.1"/>
    </source>
</evidence>
<sequence>MIIESYSDLITAAGQQPEPQRLLFVLARAELPEDATQSQKSRFAERSGGALEPVLCVDKLPEEVPEFEVLLEESKRTGVDWDIVFIASMEGRAGHPPSSDEAEQPLTLMVNKIKAGSIADFITINRDGDLIHLFA</sequence>
<organism evidence="1 2">
    <name type="scientific">Pseudidiomarina salinarum</name>
    <dbReference type="NCBI Taxonomy" id="435908"/>
    <lineage>
        <taxon>Bacteria</taxon>
        <taxon>Pseudomonadati</taxon>
        <taxon>Pseudomonadota</taxon>
        <taxon>Gammaproteobacteria</taxon>
        <taxon>Alteromonadales</taxon>
        <taxon>Idiomarinaceae</taxon>
        <taxon>Pseudidiomarina</taxon>
    </lineage>
</organism>
<dbReference type="AlphaFoldDB" id="A0A094ISR0"/>
<reference evidence="1 2" key="1">
    <citation type="submission" date="2014-06" db="EMBL/GenBank/DDBJ databases">
        <title>The draft genome sequence of Idiomarina salinarum ISL-52.</title>
        <authorList>
            <person name="Du J."/>
            <person name="Shao Z."/>
        </authorList>
    </citation>
    <scope>NUCLEOTIDE SEQUENCE [LARGE SCALE GENOMIC DNA]</scope>
    <source>
        <strain evidence="1 2">ISL-52</strain>
    </source>
</reference>
<accession>A0A094ISR0</accession>
<comment type="caution">
    <text evidence="1">The sequence shown here is derived from an EMBL/GenBank/DDBJ whole genome shotgun (WGS) entry which is preliminary data.</text>
</comment>
<keyword evidence="2" id="KW-1185">Reference proteome</keyword>
<evidence type="ECO:0000313" key="2">
    <source>
        <dbReference type="Proteomes" id="UP000054363"/>
    </source>
</evidence>
<proteinExistence type="predicted"/>
<name>A0A094ISR0_9GAMM</name>
<dbReference type="OrthoDB" id="6182044at2"/>